<sequence length="445" mass="46318">MLDNSETNQSRTNDDSSPRPSSTSWLSRFARIGPAIVVAAVVLGPGSIVSASRVGCEYGLDLLWVVPLAGLLMIGMTMASMMIGVCSQKTLCQSVADTFGRPAAWLVGGSLMIAVTLFQASNNNAMLMAAGGFVGPSTLDDLSPIAKSMLLLLVNVGIIAIVVLGRRDLYRIVERLMAVLVGMMVLAFGLSMIASQPSISEIAMGLVPKLAVSTETSSAGGTAAAVSWLSIGAMIATTFSVAGAFYQSYQVKEKGWGPKDLRVGLVDSFVGIASLALITGMIFITAATALHGKIDPKELKDASVVAMSLEPLFGAWAKIVFSLGIFAGAASSFLVNALIGGVVFCDAIGLNSKMSSTSVRTSTIAALLLGWLVASTVAITGIDLVSFIVIAQALTVLCFPILALVIVWQLKKLPFPVPAAITILCWIGLLVVVALSARTLWGLIS</sequence>
<dbReference type="GO" id="GO:0005384">
    <property type="term" value="F:manganese ion transmembrane transporter activity"/>
    <property type="evidence" value="ECO:0007669"/>
    <property type="project" value="TreeGrafter"/>
</dbReference>
<feature type="transmembrane region" description="Helical" evidence="8">
    <location>
        <begin position="265"/>
        <end position="290"/>
    </location>
</feature>
<evidence type="ECO:0000256" key="3">
    <source>
        <dbReference type="ARBA" id="ARBA00022692"/>
    </source>
</evidence>
<feature type="transmembrane region" description="Helical" evidence="8">
    <location>
        <begin position="364"/>
        <end position="382"/>
    </location>
</feature>
<feature type="transmembrane region" description="Helical" evidence="8">
    <location>
        <begin position="319"/>
        <end position="344"/>
    </location>
</feature>
<dbReference type="AlphaFoldDB" id="A0A5C6CNS5"/>
<dbReference type="GO" id="GO:0015086">
    <property type="term" value="F:cadmium ion transmembrane transporter activity"/>
    <property type="evidence" value="ECO:0007669"/>
    <property type="project" value="TreeGrafter"/>
</dbReference>
<gene>
    <name evidence="9" type="primary">mntH_1</name>
    <name evidence="9" type="ORF">Pla52o_00320</name>
</gene>
<evidence type="ECO:0000256" key="6">
    <source>
        <dbReference type="ARBA" id="ARBA00023136"/>
    </source>
</evidence>
<dbReference type="Proteomes" id="UP000316304">
    <property type="component" value="Unassembled WGS sequence"/>
</dbReference>
<feature type="transmembrane region" description="Helical" evidence="8">
    <location>
        <begin position="62"/>
        <end position="83"/>
    </location>
</feature>
<evidence type="ECO:0000256" key="4">
    <source>
        <dbReference type="ARBA" id="ARBA00022847"/>
    </source>
</evidence>
<comment type="caution">
    <text evidence="9">The sequence shown here is derived from an EMBL/GenBank/DDBJ whole genome shotgun (WGS) entry which is preliminary data.</text>
</comment>
<feature type="region of interest" description="Disordered" evidence="7">
    <location>
        <begin position="1"/>
        <end position="22"/>
    </location>
</feature>
<keyword evidence="6 8" id="KW-0472">Membrane</keyword>
<dbReference type="PANTHER" id="PTHR11706">
    <property type="entry name" value="SOLUTE CARRIER PROTEIN FAMILY 11 MEMBER"/>
    <property type="match status" value="1"/>
</dbReference>
<accession>A0A5C6CNS5</accession>
<feature type="transmembrane region" description="Helical" evidence="8">
    <location>
        <begin position="219"/>
        <end position="245"/>
    </location>
</feature>
<evidence type="ECO:0000256" key="7">
    <source>
        <dbReference type="SAM" id="MobiDB-lite"/>
    </source>
</evidence>
<dbReference type="RefSeq" id="WP_146592586.1">
    <property type="nucleotide sequence ID" value="NZ_SJPT01000001.1"/>
</dbReference>
<keyword evidence="10" id="KW-1185">Reference proteome</keyword>
<dbReference type="InterPro" id="IPR001046">
    <property type="entry name" value="NRAMP_fam"/>
</dbReference>
<keyword evidence="4" id="KW-0769">Symport</keyword>
<dbReference type="EMBL" id="SJPT01000001">
    <property type="protein sequence ID" value="TWU26180.1"/>
    <property type="molecule type" value="Genomic_DNA"/>
</dbReference>
<reference evidence="9 10" key="1">
    <citation type="submission" date="2019-02" db="EMBL/GenBank/DDBJ databases">
        <title>Deep-cultivation of Planctomycetes and their phenomic and genomic characterization uncovers novel biology.</title>
        <authorList>
            <person name="Wiegand S."/>
            <person name="Jogler M."/>
            <person name="Boedeker C."/>
            <person name="Pinto D."/>
            <person name="Vollmers J."/>
            <person name="Rivas-Marin E."/>
            <person name="Kohn T."/>
            <person name="Peeters S.H."/>
            <person name="Heuer A."/>
            <person name="Rast P."/>
            <person name="Oberbeckmann S."/>
            <person name="Bunk B."/>
            <person name="Jeske O."/>
            <person name="Meyerdierks A."/>
            <person name="Storesund J.E."/>
            <person name="Kallscheuer N."/>
            <person name="Luecker S."/>
            <person name="Lage O.M."/>
            <person name="Pohl T."/>
            <person name="Merkel B.J."/>
            <person name="Hornburger P."/>
            <person name="Mueller R.-W."/>
            <person name="Bruemmer F."/>
            <person name="Labrenz M."/>
            <person name="Spormann A.M."/>
            <person name="Op Den Camp H."/>
            <person name="Overmann J."/>
            <person name="Amann R."/>
            <person name="Jetten M.S.M."/>
            <person name="Mascher T."/>
            <person name="Medema M.H."/>
            <person name="Devos D.P."/>
            <person name="Kaster A.-K."/>
            <person name="Ovreas L."/>
            <person name="Rohde M."/>
            <person name="Galperin M.Y."/>
            <person name="Jogler C."/>
        </authorList>
    </citation>
    <scope>NUCLEOTIDE SEQUENCE [LARGE SCALE GENOMIC DNA]</scope>
    <source>
        <strain evidence="9 10">Pla52o</strain>
    </source>
</reference>
<dbReference type="OrthoDB" id="9787548at2"/>
<feature type="transmembrane region" description="Helical" evidence="8">
    <location>
        <begin position="176"/>
        <end position="199"/>
    </location>
</feature>
<dbReference type="PANTHER" id="PTHR11706:SF33">
    <property type="entry name" value="NATURAL RESISTANCE-ASSOCIATED MACROPHAGE PROTEIN 2"/>
    <property type="match status" value="1"/>
</dbReference>
<protein>
    <submittedName>
        <fullName evidence="9">Divalent metal cation transporter MntH</fullName>
    </submittedName>
</protein>
<comment type="subcellular location">
    <subcellularLocation>
        <location evidence="1">Membrane</location>
        <topology evidence="1">Multi-pass membrane protein</topology>
    </subcellularLocation>
</comment>
<evidence type="ECO:0000313" key="10">
    <source>
        <dbReference type="Proteomes" id="UP000316304"/>
    </source>
</evidence>
<feature type="transmembrane region" description="Helical" evidence="8">
    <location>
        <begin position="388"/>
        <end position="408"/>
    </location>
</feature>
<keyword evidence="3 8" id="KW-0812">Transmembrane</keyword>
<evidence type="ECO:0000313" key="9">
    <source>
        <dbReference type="EMBL" id="TWU26180.1"/>
    </source>
</evidence>
<evidence type="ECO:0000256" key="5">
    <source>
        <dbReference type="ARBA" id="ARBA00022989"/>
    </source>
</evidence>
<evidence type="ECO:0000256" key="1">
    <source>
        <dbReference type="ARBA" id="ARBA00004141"/>
    </source>
</evidence>
<proteinExistence type="predicted"/>
<feature type="transmembrane region" description="Helical" evidence="8">
    <location>
        <begin position="29"/>
        <end position="50"/>
    </location>
</feature>
<name>A0A5C6CNS5_9BACT</name>
<dbReference type="Pfam" id="PF01566">
    <property type="entry name" value="Nramp"/>
    <property type="match status" value="1"/>
</dbReference>
<dbReference type="GO" id="GO:0005886">
    <property type="term" value="C:plasma membrane"/>
    <property type="evidence" value="ECO:0007669"/>
    <property type="project" value="TreeGrafter"/>
</dbReference>
<organism evidence="9 10">
    <name type="scientific">Novipirellula galeiformis</name>
    <dbReference type="NCBI Taxonomy" id="2528004"/>
    <lineage>
        <taxon>Bacteria</taxon>
        <taxon>Pseudomonadati</taxon>
        <taxon>Planctomycetota</taxon>
        <taxon>Planctomycetia</taxon>
        <taxon>Pirellulales</taxon>
        <taxon>Pirellulaceae</taxon>
        <taxon>Novipirellula</taxon>
    </lineage>
</organism>
<feature type="transmembrane region" description="Helical" evidence="8">
    <location>
        <begin position="142"/>
        <end position="164"/>
    </location>
</feature>
<keyword evidence="5 8" id="KW-1133">Transmembrane helix</keyword>
<feature type="transmembrane region" description="Helical" evidence="8">
    <location>
        <begin position="420"/>
        <end position="444"/>
    </location>
</feature>
<feature type="transmembrane region" description="Helical" evidence="8">
    <location>
        <begin position="103"/>
        <end position="122"/>
    </location>
</feature>
<keyword evidence="2" id="KW-0813">Transport</keyword>
<dbReference type="GO" id="GO:0015293">
    <property type="term" value="F:symporter activity"/>
    <property type="evidence" value="ECO:0007669"/>
    <property type="project" value="UniProtKB-KW"/>
</dbReference>
<dbReference type="Gene3D" id="1.20.1740.10">
    <property type="entry name" value="Amino acid/polyamine transporter I"/>
    <property type="match status" value="1"/>
</dbReference>
<evidence type="ECO:0000256" key="8">
    <source>
        <dbReference type="SAM" id="Phobius"/>
    </source>
</evidence>
<dbReference type="GO" id="GO:0034755">
    <property type="term" value="P:iron ion transmembrane transport"/>
    <property type="evidence" value="ECO:0007669"/>
    <property type="project" value="TreeGrafter"/>
</dbReference>
<evidence type="ECO:0000256" key="2">
    <source>
        <dbReference type="ARBA" id="ARBA00022448"/>
    </source>
</evidence>